<evidence type="ECO:0000313" key="3">
    <source>
        <dbReference type="Proteomes" id="UP000000305"/>
    </source>
</evidence>
<name>E9FYY5_DAPPU</name>
<dbReference type="Proteomes" id="UP000000305">
    <property type="component" value="Unassembled WGS sequence"/>
</dbReference>
<evidence type="ECO:0000256" key="1">
    <source>
        <dbReference type="SAM" id="Phobius"/>
    </source>
</evidence>
<sequence length="60" mass="6548">MKTAKTALVRSNCVVGLLGSMYIFLASSPSALITSSSNSRRISQRLQGLLTSKRRDMTDQ</sequence>
<accession>E9FYY5</accession>
<dbReference type="KEGG" id="dpx:DAPPUDRAFT_306438"/>
<dbReference type="HOGENOM" id="CLU_2944045_0_0_1"/>
<keyword evidence="1" id="KW-1133">Transmembrane helix</keyword>
<keyword evidence="3" id="KW-1185">Reference proteome</keyword>
<organism evidence="2 3">
    <name type="scientific">Daphnia pulex</name>
    <name type="common">Water flea</name>
    <dbReference type="NCBI Taxonomy" id="6669"/>
    <lineage>
        <taxon>Eukaryota</taxon>
        <taxon>Metazoa</taxon>
        <taxon>Ecdysozoa</taxon>
        <taxon>Arthropoda</taxon>
        <taxon>Crustacea</taxon>
        <taxon>Branchiopoda</taxon>
        <taxon>Diplostraca</taxon>
        <taxon>Cladocera</taxon>
        <taxon>Anomopoda</taxon>
        <taxon>Daphniidae</taxon>
        <taxon>Daphnia</taxon>
    </lineage>
</organism>
<reference evidence="2 3" key="1">
    <citation type="journal article" date="2011" name="Science">
        <title>The ecoresponsive genome of Daphnia pulex.</title>
        <authorList>
            <person name="Colbourne J.K."/>
            <person name="Pfrender M.E."/>
            <person name="Gilbert D."/>
            <person name="Thomas W.K."/>
            <person name="Tucker A."/>
            <person name="Oakley T.H."/>
            <person name="Tokishita S."/>
            <person name="Aerts A."/>
            <person name="Arnold G.J."/>
            <person name="Basu M.K."/>
            <person name="Bauer D.J."/>
            <person name="Caceres C.E."/>
            <person name="Carmel L."/>
            <person name="Casola C."/>
            <person name="Choi J.H."/>
            <person name="Detter J.C."/>
            <person name="Dong Q."/>
            <person name="Dusheyko S."/>
            <person name="Eads B.D."/>
            <person name="Frohlich T."/>
            <person name="Geiler-Samerotte K.A."/>
            <person name="Gerlach D."/>
            <person name="Hatcher P."/>
            <person name="Jogdeo S."/>
            <person name="Krijgsveld J."/>
            <person name="Kriventseva E.V."/>
            <person name="Kultz D."/>
            <person name="Laforsch C."/>
            <person name="Lindquist E."/>
            <person name="Lopez J."/>
            <person name="Manak J.R."/>
            <person name="Muller J."/>
            <person name="Pangilinan J."/>
            <person name="Patwardhan R.P."/>
            <person name="Pitluck S."/>
            <person name="Pritham E.J."/>
            <person name="Rechtsteiner A."/>
            <person name="Rho M."/>
            <person name="Rogozin I.B."/>
            <person name="Sakarya O."/>
            <person name="Salamov A."/>
            <person name="Schaack S."/>
            <person name="Shapiro H."/>
            <person name="Shiga Y."/>
            <person name="Skalitzky C."/>
            <person name="Smith Z."/>
            <person name="Souvorov A."/>
            <person name="Sung W."/>
            <person name="Tang Z."/>
            <person name="Tsuchiya D."/>
            <person name="Tu H."/>
            <person name="Vos H."/>
            <person name="Wang M."/>
            <person name="Wolf Y.I."/>
            <person name="Yamagata H."/>
            <person name="Yamada T."/>
            <person name="Ye Y."/>
            <person name="Shaw J.R."/>
            <person name="Andrews J."/>
            <person name="Crease T.J."/>
            <person name="Tang H."/>
            <person name="Lucas S.M."/>
            <person name="Robertson H.M."/>
            <person name="Bork P."/>
            <person name="Koonin E.V."/>
            <person name="Zdobnov E.M."/>
            <person name="Grigoriev I.V."/>
            <person name="Lynch M."/>
            <person name="Boore J.L."/>
        </authorList>
    </citation>
    <scope>NUCLEOTIDE SEQUENCE [LARGE SCALE GENOMIC DNA]</scope>
</reference>
<dbReference type="InParanoid" id="E9FYY5"/>
<dbReference type="EMBL" id="GL732527">
    <property type="protein sequence ID" value="EFX87615.1"/>
    <property type="molecule type" value="Genomic_DNA"/>
</dbReference>
<protein>
    <submittedName>
        <fullName evidence="2">Uncharacterized protein</fullName>
    </submittedName>
</protein>
<dbReference type="AlphaFoldDB" id="E9FYY5"/>
<keyword evidence="1" id="KW-0472">Membrane</keyword>
<proteinExistence type="predicted"/>
<gene>
    <name evidence="2" type="ORF">DAPPUDRAFT_306438</name>
</gene>
<keyword evidence="1" id="KW-0812">Transmembrane</keyword>
<evidence type="ECO:0000313" key="2">
    <source>
        <dbReference type="EMBL" id="EFX87615.1"/>
    </source>
</evidence>
<feature type="transmembrane region" description="Helical" evidence="1">
    <location>
        <begin position="12"/>
        <end position="33"/>
    </location>
</feature>